<reference evidence="11 12" key="1">
    <citation type="submission" date="2017-01" db="EMBL/GenBank/DDBJ databases">
        <title>The recent genome duplication of the halophilic yeast Hortaea werneckii: insights from long-read sequencing.</title>
        <authorList>
            <person name="Sinha S."/>
            <person name="Flibotte S."/>
            <person name="Neira M."/>
            <person name="Lenassi M."/>
            <person name="Gostincar C."/>
            <person name="Stajich J.E."/>
            <person name="Nislow C.E."/>
        </authorList>
    </citation>
    <scope>NUCLEOTIDE SEQUENCE [LARGE SCALE GENOMIC DNA]</scope>
    <source>
        <strain evidence="11 12">EXF-2000</strain>
    </source>
</reference>
<evidence type="ECO:0000256" key="7">
    <source>
        <dbReference type="ARBA" id="ARBA00023242"/>
    </source>
</evidence>
<evidence type="ECO:0000313" key="12">
    <source>
        <dbReference type="Proteomes" id="UP000194280"/>
    </source>
</evidence>
<dbReference type="SUPFAM" id="SSF89124">
    <property type="entry name" value="Nop domain"/>
    <property type="match status" value="1"/>
</dbReference>
<evidence type="ECO:0000256" key="5">
    <source>
        <dbReference type="ARBA" id="ARBA00022884"/>
    </source>
</evidence>
<dbReference type="SMART" id="SM00931">
    <property type="entry name" value="NOSIC"/>
    <property type="match status" value="1"/>
</dbReference>
<dbReference type="Proteomes" id="UP000194280">
    <property type="component" value="Unassembled WGS sequence"/>
</dbReference>
<evidence type="ECO:0000256" key="6">
    <source>
        <dbReference type="ARBA" id="ARBA00023187"/>
    </source>
</evidence>
<dbReference type="GO" id="GO:0005687">
    <property type="term" value="C:U4 snRNP"/>
    <property type="evidence" value="ECO:0007669"/>
    <property type="project" value="TreeGrafter"/>
</dbReference>
<keyword evidence="8" id="KW-0687">Ribonucleoprotein</keyword>
<keyword evidence="5" id="KW-0694">RNA-binding</keyword>
<dbReference type="PANTHER" id="PTHR13904">
    <property type="entry name" value="PRE-MRNA SPLICING FACTOR PRP31"/>
    <property type="match status" value="1"/>
</dbReference>
<dbReference type="Gene3D" id="1.10.246.90">
    <property type="entry name" value="Nop domain"/>
    <property type="match status" value="1"/>
</dbReference>
<dbReference type="Gene3D" id="1.10.287.4070">
    <property type="match status" value="1"/>
</dbReference>
<dbReference type="FunFam" id="1.10.246.90:FF:000002">
    <property type="entry name" value="U4/U6 small nuclear ribonucleoprotein Prp31"/>
    <property type="match status" value="1"/>
</dbReference>
<gene>
    <name evidence="11" type="ORF">BTJ68_02714</name>
</gene>
<feature type="compositionally biased region" description="Basic and acidic residues" evidence="9">
    <location>
        <begin position="567"/>
        <end position="582"/>
    </location>
</feature>
<evidence type="ECO:0000256" key="2">
    <source>
        <dbReference type="ARBA" id="ARBA00005572"/>
    </source>
</evidence>
<feature type="region of interest" description="Disordered" evidence="9">
    <location>
        <begin position="567"/>
        <end position="623"/>
    </location>
</feature>
<sequence length="623" mass="66585">MTTIADELLNDFEDDGDDQEEEQNEGLYQDEGASEAAGTGVTMPAAAKQQNGDMELDGDEEVPDDEEGGVNVPSHVKMEDQEDEAETKARIEKMHLQSVGDVRSVAGLMKQLEPVLEKIDYYKGLPPDKQTKNIGSIEDNPEYKLLTQSNTLSTSIDGEIILVHKFIRDHYSVRFPELETLIQNPLEYAKTVAIIGNGPMENIREISESKDNAVGQSLRQVLDGPSLMVVTVEATTTAGCPLPEPEIASVRRACEMVLRLDRAKETLTRYVESRMSIFAPNLTILIGARTAAQLLNYAGGITGLAKTPACNIPPLGSKKNTAATGLATNVGIRHQGFLYHNDIIQNVATDLKVQAMRILSAKIVLAARVDQAHESPHGEQGIAFFDQVEKRINKLSEAPPNKGVRALPAPDDKPARKRGGRRARKAKEATAMTDLRKAQNRMAFGKEEAEVGFGDSTKGMGMIGAEGDGRIRAQQVDQRTKAKLSKKNPGWGGAATPAGGGSGTATSLRGFGGGAGPGNSSLLKSAGLRAAGVGSGLKTQVGNTGGTASTIAFTPVQGLELVDPKMREERERKRKAEEDRWFKGGQFTQIGGGGGGTATSSAKKDSDGFKVPSLPAKKQKTDG</sequence>
<protein>
    <recommendedName>
        <fullName evidence="10">Nop domain-containing protein</fullName>
    </recommendedName>
</protein>
<feature type="region of interest" description="Disordered" evidence="9">
    <location>
        <begin position="1"/>
        <end position="85"/>
    </location>
</feature>
<dbReference type="InterPro" id="IPR012976">
    <property type="entry name" value="NOSIC"/>
</dbReference>
<dbReference type="EMBL" id="MUNK01000022">
    <property type="protein sequence ID" value="OTA37248.1"/>
    <property type="molecule type" value="Genomic_DNA"/>
</dbReference>
<dbReference type="PROSITE" id="PS51358">
    <property type="entry name" value="NOP"/>
    <property type="match status" value="1"/>
</dbReference>
<keyword evidence="6" id="KW-0508">mRNA splicing</keyword>
<dbReference type="VEuPathDB" id="FungiDB:BTJ68_02714"/>
<feature type="compositionally biased region" description="Gly residues" evidence="9">
    <location>
        <begin position="490"/>
        <end position="503"/>
    </location>
</feature>
<feature type="compositionally biased region" description="Acidic residues" evidence="9">
    <location>
        <begin position="54"/>
        <end position="68"/>
    </location>
</feature>
<feature type="domain" description="Nop" evidence="10">
    <location>
        <begin position="278"/>
        <end position="397"/>
    </location>
</feature>
<dbReference type="FunFam" id="1.10.287.4070:FF:000003">
    <property type="entry name" value="U4/U6 small nuclear ribonucleoprotein PRP31"/>
    <property type="match status" value="1"/>
</dbReference>
<feature type="compositionally biased region" description="Acidic residues" evidence="9">
    <location>
        <begin position="8"/>
        <end position="24"/>
    </location>
</feature>
<dbReference type="InterPro" id="IPR002687">
    <property type="entry name" value="Nop_dom"/>
</dbReference>
<dbReference type="InterPro" id="IPR036070">
    <property type="entry name" value="Nop_dom_sf"/>
</dbReference>
<evidence type="ECO:0000313" key="11">
    <source>
        <dbReference type="EMBL" id="OTA37248.1"/>
    </source>
</evidence>
<keyword evidence="7" id="KW-0539">Nucleus</keyword>
<dbReference type="Pfam" id="PF01798">
    <property type="entry name" value="Nop"/>
    <property type="match status" value="1"/>
</dbReference>
<name>A0A1Z5TMN9_HORWE</name>
<dbReference type="GO" id="GO:0046540">
    <property type="term" value="C:U4/U6 x U5 tri-snRNP complex"/>
    <property type="evidence" value="ECO:0007669"/>
    <property type="project" value="InterPro"/>
</dbReference>
<dbReference type="GO" id="GO:0000244">
    <property type="term" value="P:spliceosomal tri-snRNP complex assembly"/>
    <property type="evidence" value="ECO:0007669"/>
    <property type="project" value="InterPro"/>
</dbReference>
<dbReference type="STRING" id="1157616.A0A1Z5TMN9"/>
<dbReference type="Pfam" id="PF09785">
    <property type="entry name" value="Prp31_C"/>
    <property type="match status" value="1"/>
</dbReference>
<comment type="similarity">
    <text evidence="2">Belongs to the PRP31 family.</text>
</comment>
<dbReference type="AlphaFoldDB" id="A0A1Z5TMN9"/>
<keyword evidence="12" id="KW-1185">Reference proteome</keyword>
<comment type="caution">
    <text evidence="11">The sequence shown here is derived from an EMBL/GenBank/DDBJ whole genome shotgun (WGS) entry which is preliminary data.</text>
</comment>
<accession>A0A1Z5TMN9</accession>
<dbReference type="InterPro" id="IPR042239">
    <property type="entry name" value="Nop_C"/>
</dbReference>
<proteinExistence type="inferred from homology"/>
<organism evidence="11 12">
    <name type="scientific">Hortaea werneckii EXF-2000</name>
    <dbReference type="NCBI Taxonomy" id="1157616"/>
    <lineage>
        <taxon>Eukaryota</taxon>
        <taxon>Fungi</taxon>
        <taxon>Dikarya</taxon>
        <taxon>Ascomycota</taxon>
        <taxon>Pezizomycotina</taxon>
        <taxon>Dothideomycetes</taxon>
        <taxon>Dothideomycetidae</taxon>
        <taxon>Mycosphaerellales</taxon>
        <taxon>Teratosphaeriaceae</taxon>
        <taxon>Hortaea</taxon>
    </lineage>
</organism>
<dbReference type="InterPro" id="IPR027105">
    <property type="entry name" value="Prp31"/>
</dbReference>
<dbReference type="InterPro" id="IPR019175">
    <property type="entry name" value="Prp31_C"/>
</dbReference>
<dbReference type="PANTHER" id="PTHR13904:SF0">
    <property type="entry name" value="U4_U6 SMALL NUCLEAR RIBONUCLEOPROTEIN PRP31"/>
    <property type="match status" value="1"/>
</dbReference>
<dbReference type="GO" id="GO:0003723">
    <property type="term" value="F:RNA binding"/>
    <property type="evidence" value="ECO:0007669"/>
    <property type="project" value="UniProtKB-KW"/>
</dbReference>
<keyword evidence="4" id="KW-0747">Spliceosome</keyword>
<evidence type="ECO:0000256" key="9">
    <source>
        <dbReference type="SAM" id="MobiDB-lite"/>
    </source>
</evidence>
<evidence type="ECO:0000259" key="10">
    <source>
        <dbReference type="PROSITE" id="PS51358"/>
    </source>
</evidence>
<evidence type="ECO:0000256" key="1">
    <source>
        <dbReference type="ARBA" id="ARBA00004123"/>
    </source>
</evidence>
<dbReference type="OrthoDB" id="4771285at2759"/>
<feature type="compositionally biased region" description="Basic residues" evidence="9">
    <location>
        <begin position="415"/>
        <end position="425"/>
    </location>
</feature>
<evidence type="ECO:0000256" key="4">
    <source>
        <dbReference type="ARBA" id="ARBA00022728"/>
    </source>
</evidence>
<feature type="region of interest" description="Disordered" evidence="9">
    <location>
        <begin position="398"/>
        <end position="430"/>
    </location>
</feature>
<evidence type="ECO:0000256" key="8">
    <source>
        <dbReference type="ARBA" id="ARBA00023274"/>
    </source>
</evidence>
<dbReference type="FunCoup" id="A0A1Z5TMN9">
    <property type="interactions" value="2062"/>
</dbReference>
<keyword evidence="3" id="KW-0507">mRNA processing</keyword>
<feature type="region of interest" description="Disordered" evidence="9">
    <location>
        <begin position="481"/>
        <end position="503"/>
    </location>
</feature>
<dbReference type="GO" id="GO:0071011">
    <property type="term" value="C:precatalytic spliceosome"/>
    <property type="evidence" value="ECO:0007669"/>
    <property type="project" value="TreeGrafter"/>
</dbReference>
<comment type="subcellular location">
    <subcellularLocation>
        <location evidence="1">Nucleus</location>
    </subcellularLocation>
</comment>
<dbReference type="InParanoid" id="A0A1Z5TMN9"/>
<evidence type="ECO:0000256" key="3">
    <source>
        <dbReference type="ARBA" id="ARBA00022664"/>
    </source>
</evidence>